<feature type="region of interest" description="Disordered" evidence="1">
    <location>
        <begin position="128"/>
        <end position="163"/>
    </location>
</feature>
<dbReference type="Proteomes" id="UP001589575">
    <property type="component" value="Unassembled WGS sequence"/>
</dbReference>
<gene>
    <name evidence="2" type="ORF">ACFFX0_02295</name>
</gene>
<feature type="compositionally biased region" description="Gly residues" evidence="1">
    <location>
        <begin position="95"/>
        <end position="107"/>
    </location>
</feature>
<feature type="compositionally biased region" description="Basic and acidic residues" evidence="1">
    <location>
        <begin position="84"/>
        <end position="94"/>
    </location>
</feature>
<proteinExistence type="predicted"/>
<keyword evidence="3" id="KW-1185">Reference proteome</keyword>
<feature type="region of interest" description="Disordered" evidence="1">
    <location>
        <begin position="47"/>
        <end position="66"/>
    </location>
</feature>
<accession>A0ABV5FTR9</accession>
<evidence type="ECO:0000256" key="1">
    <source>
        <dbReference type="SAM" id="MobiDB-lite"/>
    </source>
</evidence>
<evidence type="ECO:0008006" key="4">
    <source>
        <dbReference type="Google" id="ProtNLM"/>
    </source>
</evidence>
<reference evidence="2 3" key="1">
    <citation type="submission" date="2024-09" db="EMBL/GenBank/DDBJ databases">
        <authorList>
            <person name="Sun Q."/>
            <person name="Mori K."/>
        </authorList>
    </citation>
    <scope>NUCLEOTIDE SEQUENCE [LARGE SCALE GENOMIC DNA]</scope>
    <source>
        <strain evidence="2 3">CCM 7609</strain>
    </source>
</reference>
<evidence type="ECO:0000313" key="2">
    <source>
        <dbReference type="EMBL" id="MFB9070083.1"/>
    </source>
</evidence>
<name>A0ABV5FTR9_9MICC</name>
<protein>
    <recommendedName>
        <fullName evidence="4">Secreted protein</fullName>
    </recommendedName>
</protein>
<comment type="caution">
    <text evidence="2">The sequence shown here is derived from an EMBL/GenBank/DDBJ whole genome shotgun (WGS) entry which is preliminary data.</text>
</comment>
<organism evidence="2 3">
    <name type="scientific">Citricoccus parietis</name>
    <dbReference type="NCBI Taxonomy" id="592307"/>
    <lineage>
        <taxon>Bacteria</taxon>
        <taxon>Bacillati</taxon>
        <taxon>Actinomycetota</taxon>
        <taxon>Actinomycetes</taxon>
        <taxon>Micrococcales</taxon>
        <taxon>Micrococcaceae</taxon>
        <taxon>Citricoccus</taxon>
    </lineage>
</organism>
<sequence length="240" mass="24724">MMAGSVLLVLLVLILRSFLALLAPLAWVLFPVLPAPSRRIVEVVDQRGPHPGEHGVGSPRPFRTEPGDQLLGPLVGDRCQPHGAGHEPAEEGPRGHGGAEAPGPGHFGGGFTLHLGLTLELIPFQHQDAGRHRGSDTAGPQGQGLAGDLPQGEGGDDPGGGTQAECLPESWDVHAGVVGVRAADCAAVLAVAPGGGRPVSVLSCHAGVPHVVLIILKLAAWATGRSTIWSRLTWWGTETA</sequence>
<feature type="region of interest" description="Disordered" evidence="1">
    <location>
        <begin position="77"/>
        <end position="107"/>
    </location>
</feature>
<evidence type="ECO:0000313" key="3">
    <source>
        <dbReference type="Proteomes" id="UP001589575"/>
    </source>
</evidence>
<dbReference type="EMBL" id="JBHMFI010000001">
    <property type="protein sequence ID" value="MFB9070083.1"/>
    <property type="molecule type" value="Genomic_DNA"/>
</dbReference>